<feature type="domain" description="DUF6438" evidence="1">
    <location>
        <begin position="151"/>
        <end position="263"/>
    </location>
</feature>
<dbReference type="Pfam" id="PF20033">
    <property type="entry name" value="DUF6438"/>
    <property type="match status" value="1"/>
</dbReference>
<dbReference type="EMBL" id="SJSN01000007">
    <property type="protein sequence ID" value="TCD10125.1"/>
    <property type="molecule type" value="Genomic_DNA"/>
</dbReference>
<dbReference type="AlphaFoldDB" id="A0A4R0P0B4"/>
<protein>
    <recommendedName>
        <fullName evidence="1">DUF6438 domain-containing protein</fullName>
    </recommendedName>
</protein>
<dbReference type="InterPro" id="IPR045497">
    <property type="entry name" value="DUF6438"/>
</dbReference>
<evidence type="ECO:0000259" key="1">
    <source>
        <dbReference type="Pfam" id="PF20033"/>
    </source>
</evidence>
<proteinExistence type="predicted"/>
<keyword evidence="3" id="KW-1185">Reference proteome</keyword>
<gene>
    <name evidence="2" type="ORF">EZ449_09865</name>
</gene>
<reference evidence="2 3" key="1">
    <citation type="submission" date="2019-02" db="EMBL/GenBank/DDBJ databases">
        <title>Pedobacter sp. RP-3-11 sp. nov., isolated from Arctic soil.</title>
        <authorList>
            <person name="Dahal R.H."/>
        </authorList>
    </citation>
    <scope>NUCLEOTIDE SEQUENCE [LARGE SCALE GENOMIC DNA]</scope>
    <source>
        <strain evidence="2 3">RP-3-11</strain>
    </source>
</reference>
<evidence type="ECO:0000313" key="3">
    <source>
        <dbReference type="Proteomes" id="UP000291485"/>
    </source>
</evidence>
<comment type="caution">
    <text evidence="2">The sequence shown here is derived from an EMBL/GenBank/DDBJ whole genome shotgun (WGS) entry which is preliminary data.</text>
</comment>
<evidence type="ECO:0000313" key="2">
    <source>
        <dbReference type="EMBL" id="TCD10125.1"/>
    </source>
</evidence>
<dbReference type="Proteomes" id="UP000291485">
    <property type="component" value="Unassembled WGS sequence"/>
</dbReference>
<accession>A0A4R0P0B4</accession>
<name>A0A4R0P0B4_9SPHI</name>
<sequence length="275" mass="32009">MNPDFAKDKYGKFKIRTTDSIAKHLSCDGIFKSWNIKNWEKADITNDGLTDLVFIAYWYDYISYALIDIGNNTFKLFRFSKSPFENCELVKPIKIGKNNYLKLYRKTSEIDTLNKQPFIYKTVVIIDTLVFKFNDFIELNKPYYVKSEIESIEINTGYCFGSCPSFNLILYKDSRANFEGIGYTKQLGKSSKRLSPEIFKELSESIQYININSLKDNYAVNWTDDQTATLTITFKDKSKKQIRDYGMQGTFGLSAIYAKLMNISTNWHTLHNYNP</sequence>
<organism evidence="2 3">
    <name type="scientific">Pedobacter frigidisoli</name>
    <dbReference type="NCBI Taxonomy" id="2530455"/>
    <lineage>
        <taxon>Bacteria</taxon>
        <taxon>Pseudomonadati</taxon>
        <taxon>Bacteroidota</taxon>
        <taxon>Sphingobacteriia</taxon>
        <taxon>Sphingobacteriales</taxon>
        <taxon>Sphingobacteriaceae</taxon>
        <taxon>Pedobacter</taxon>
    </lineage>
</organism>